<keyword evidence="3" id="KW-1185">Reference proteome</keyword>
<dbReference type="CDD" id="cd06558">
    <property type="entry name" value="crotonase-like"/>
    <property type="match status" value="1"/>
</dbReference>
<protein>
    <submittedName>
        <fullName evidence="2">Enoyl-CoA hydratase/E-phenylitaconyl-CoA hydratase</fullName>
    </submittedName>
</protein>
<feature type="coiled-coil region" evidence="1">
    <location>
        <begin position="183"/>
        <end position="210"/>
    </location>
</feature>
<proteinExistence type="predicted"/>
<gene>
    <name evidence="2" type="ORF">SAMN05444000_102256</name>
</gene>
<dbReference type="GO" id="GO:0006635">
    <property type="term" value="P:fatty acid beta-oxidation"/>
    <property type="evidence" value="ECO:0007669"/>
    <property type="project" value="TreeGrafter"/>
</dbReference>
<dbReference type="OrthoDB" id="9807606at2"/>
<dbReference type="InterPro" id="IPR029045">
    <property type="entry name" value="ClpP/crotonase-like_dom_sf"/>
</dbReference>
<name>A0A1M6D8J8_9RHOB</name>
<dbReference type="PANTHER" id="PTHR11941">
    <property type="entry name" value="ENOYL-COA HYDRATASE-RELATED"/>
    <property type="match status" value="1"/>
</dbReference>
<evidence type="ECO:0000313" key="3">
    <source>
        <dbReference type="Proteomes" id="UP000183982"/>
    </source>
</evidence>
<dbReference type="SUPFAM" id="SSF52096">
    <property type="entry name" value="ClpP/crotonase"/>
    <property type="match status" value="1"/>
</dbReference>
<dbReference type="Gene3D" id="3.90.226.10">
    <property type="entry name" value="2-enoyl-CoA Hydratase, Chain A, domain 1"/>
    <property type="match status" value="1"/>
</dbReference>
<evidence type="ECO:0000313" key="2">
    <source>
        <dbReference type="EMBL" id="SHI69491.1"/>
    </source>
</evidence>
<organism evidence="2 3">
    <name type="scientific">Shimia gijangensis</name>
    <dbReference type="NCBI Taxonomy" id="1470563"/>
    <lineage>
        <taxon>Bacteria</taxon>
        <taxon>Pseudomonadati</taxon>
        <taxon>Pseudomonadota</taxon>
        <taxon>Alphaproteobacteria</taxon>
        <taxon>Rhodobacterales</taxon>
        <taxon>Roseobacteraceae</taxon>
    </lineage>
</organism>
<accession>A0A1M6D8J8</accession>
<dbReference type="Proteomes" id="UP000183982">
    <property type="component" value="Unassembled WGS sequence"/>
</dbReference>
<dbReference type="RefSeq" id="WP_073249145.1">
    <property type="nucleotide sequence ID" value="NZ_FQZQ01000002.1"/>
</dbReference>
<dbReference type="EMBL" id="FQZQ01000002">
    <property type="protein sequence ID" value="SHI69491.1"/>
    <property type="molecule type" value="Genomic_DNA"/>
</dbReference>
<dbReference type="GO" id="GO:0003824">
    <property type="term" value="F:catalytic activity"/>
    <property type="evidence" value="ECO:0007669"/>
    <property type="project" value="UniProtKB-ARBA"/>
</dbReference>
<sequence>MPIRYETSDGIAKITIDKPPLNVFTPVMHKELYEALREFTADAEVRCGILTGAGSRAFSAGDDIKTPRPERTRLEVIERHLAPSHAYDSQEYPGWEHEFLTMARYKPIVAAVQGYCFGQGFIYLNHLSDFRYASTDAVFGMPEIAYGMGGAGGALSLGKMIPHTAAMELLLLGDKIDAATAERMFLINAVVELEKLMENAEAAANKIASHPPLGIRVEMESYQRGLDLNRADSMAMAGHMYRMARAVQTTTPPLAKKDAAE</sequence>
<keyword evidence="1" id="KW-0175">Coiled coil</keyword>
<dbReference type="AlphaFoldDB" id="A0A1M6D8J8"/>
<evidence type="ECO:0000256" key="1">
    <source>
        <dbReference type="SAM" id="Coils"/>
    </source>
</evidence>
<dbReference type="Pfam" id="PF00378">
    <property type="entry name" value="ECH_1"/>
    <property type="match status" value="1"/>
</dbReference>
<reference evidence="3" key="1">
    <citation type="submission" date="2016-11" db="EMBL/GenBank/DDBJ databases">
        <authorList>
            <person name="Varghese N."/>
            <person name="Submissions S."/>
        </authorList>
    </citation>
    <scope>NUCLEOTIDE SEQUENCE [LARGE SCALE GENOMIC DNA]</scope>
    <source>
        <strain evidence="3">DSM 100564</strain>
    </source>
</reference>
<dbReference type="InterPro" id="IPR001753">
    <property type="entry name" value="Enoyl-CoA_hydra/iso"/>
</dbReference>
<dbReference type="STRING" id="1470563.SAMN05444000_102256"/>
<dbReference type="PANTHER" id="PTHR11941:SF54">
    <property type="entry name" value="ENOYL-COA HYDRATASE, MITOCHONDRIAL"/>
    <property type="match status" value="1"/>
</dbReference>